<evidence type="ECO:0000313" key="3">
    <source>
        <dbReference type="EMBL" id="GAA4194496.1"/>
    </source>
</evidence>
<sequence length="80" mass="8439">MTALAPNTSRMPRPSSRFQGPPIPVRSLPAELLDVDLDVVHPADDPDFGPSDGLLLRCSAVLGGIIALALLAGEIVTYLF</sequence>
<feature type="compositionally biased region" description="Polar residues" evidence="1">
    <location>
        <begin position="1"/>
        <end position="10"/>
    </location>
</feature>
<protein>
    <submittedName>
        <fullName evidence="3">Uncharacterized protein</fullName>
    </submittedName>
</protein>
<feature type="region of interest" description="Disordered" evidence="1">
    <location>
        <begin position="1"/>
        <end position="24"/>
    </location>
</feature>
<keyword evidence="2" id="KW-1133">Transmembrane helix</keyword>
<evidence type="ECO:0000313" key="4">
    <source>
        <dbReference type="Proteomes" id="UP001500213"/>
    </source>
</evidence>
<evidence type="ECO:0000256" key="2">
    <source>
        <dbReference type="SAM" id="Phobius"/>
    </source>
</evidence>
<comment type="caution">
    <text evidence="3">The sequence shown here is derived from an EMBL/GenBank/DDBJ whole genome shotgun (WGS) entry which is preliminary data.</text>
</comment>
<evidence type="ECO:0000256" key="1">
    <source>
        <dbReference type="SAM" id="MobiDB-lite"/>
    </source>
</evidence>
<reference evidence="4" key="1">
    <citation type="journal article" date="2019" name="Int. J. Syst. Evol. Microbiol.">
        <title>The Global Catalogue of Microorganisms (GCM) 10K type strain sequencing project: providing services to taxonomists for standard genome sequencing and annotation.</title>
        <authorList>
            <consortium name="The Broad Institute Genomics Platform"/>
            <consortium name="The Broad Institute Genome Sequencing Center for Infectious Disease"/>
            <person name="Wu L."/>
            <person name="Ma J."/>
        </authorList>
    </citation>
    <scope>NUCLEOTIDE SEQUENCE [LARGE SCALE GENOMIC DNA]</scope>
    <source>
        <strain evidence="4">JCM 17593</strain>
    </source>
</reference>
<keyword evidence="2" id="KW-0812">Transmembrane</keyword>
<proteinExistence type="predicted"/>
<gene>
    <name evidence="3" type="ORF">GCM10022288_30070</name>
</gene>
<dbReference type="RefSeq" id="WP_344778338.1">
    <property type="nucleotide sequence ID" value="NZ_BAABBX010000016.1"/>
</dbReference>
<dbReference type="Proteomes" id="UP001500213">
    <property type="component" value="Unassembled WGS sequence"/>
</dbReference>
<name>A0ABP8AZW8_9MICO</name>
<accession>A0ABP8AZW8</accession>
<feature type="transmembrane region" description="Helical" evidence="2">
    <location>
        <begin position="54"/>
        <end position="79"/>
    </location>
</feature>
<keyword evidence="4" id="KW-1185">Reference proteome</keyword>
<keyword evidence="2" id="KW-0472">Membrane</keyword>
<organism evidence="3 4">
    <name type="scientific">Gryllotalpicola kribbensis</name>
    <dbReference type="NCBI Taxonomy" id="993084"/>
    <lineage>
        <taxon>Bacteria</taxon>
        <taxon>Bacillati</taxon>
        <taxon>Actinomycetota</taxon>
        <taxon>Actinomycetes</taxon>
        <taxon>Micrococcales</taxon>
        <taxon>Microbacteriaceae</taxon>
        <taxon>Gryllotalpicola</taxon>
    </lineage>
</organism>
<dbReference type="EMBL" id="BAABBX010000016">
    <property type="protein sequence ID" value="GAA4194496.1"/>
    <property type="molecule type" value="Genomic_DNA"/>
</dbReference>